<evidence type="ECO:0000313" key="3">
    <source>
        <dbReference type="Proteomes" id="UP000295632"/>
    </source>
</evidence>
<protein>
    <submittedName>
        <fullName evidence="2">Putative aldouronate transport system substrate-binding protein</fullName>
    </submittedName>
</protein>
<dbReference type="PANTHER" id="PTHR43649">
    <property type="entry name" value="ARABINOSE-BINDING PROTEIN-RELATED"/>
    <property type="match status" value="1"/>
</dbReference>
<dbReference type="AlphaFoldDB" id="A0A4R6U7L1"/>
<dbReference type="InterPro" id="IPR050490">
    <property type="entry name" value="Bact_solute-bd_prot1"/>
</dbReference>
<name>A0A4R6U7L1_9BACI</name>
<proteinExistence type="predicted"/>
<dbReference type="EMBL" id="SNYJ01000005">
    <property type="protein sequence ID" value="TDQ40903.1"/>
    <property type="molecule type" value="Genomic_DNA"/>
</dbReference>
<dbReference type="Pfam" id="PF01547">
    <property type="entry name" value="SBP_bac_1"/>
    <property type="match status" value="1"/>
</dbReference>
<evidence type="ECO:0000313" key="2">
    <source>
        <dbReference type="EMBL" id="TDQ40903.1"/>
    </source>
</evidence>
<dbReference type="Proteomes" id="UP000295632">
    <property type="component" value="Unassembled WGS sequence"/>
</dbReference>
<dbReference type="Gene3D" id="3.40.190.10">
    <property type="entry name" value="Periplasmic binding protein-like II"/>
    <property type="match status" value="2"/>
</dbReference>
<dbReference type="PROSITE" id="PS51257">
    <property type="entry name" value="PROKAR_LIPOPROTEIN"/>
    <property type="match status" value="1"/>
</dbReference>
<feature type="chain" id="PRO_5038633705" evidence="1">
    <location>
        <begin position="28"/>
        <end position="546"/>
    </location>
</feature>
<dbReference type="PANTHER" id="PTHR43649:SF12">
    <property type="entry name" value="DIACETYLCHITOBIOSE BINDING PROTEIN DASA"/>
    <property type="match status" value="1"/>
</dbReference>
<dbReference type="SUPFAM" id="SSF53850">
    <property type="entry name" value="Periplasmic binding protein-like II"/>
    <property type="match status" value="1"/>
</dbReference>
<keyword evidence="3" id="KW-1185">Reference proteome</keyword>
<evidence type="ECO:0000256" key="1">
    <source>
        <dbReference type="SAM" id="SignalP"/>
    </source>
</evidence>
<keyword evidence="1" id="KW-0732">Signal</keyword>
<dbReference type="OrthoDB" id="9787283at2"/>
<accession>A0A4R6U7L1</accession>
<feature type="signal peptide" evidence="1">
    <location>
        <begin position="1"/>
        <end position="27"/>
    </location>
</feature>
<sequence length="546" mass="61285">MKWFIKKTILVVIAAVVLVGCSNDATSGESATTDDGRVKINVFAPQGAETNFEDNKFSKVIEDKFNIDFTWQTTTLDAGAASEKRQISLASGDYPDLFLMIPWVDQFSQSELLKYGQQGIFLPLNDLIKEHAPNIQKAFDQEPDLKAMATAPDGNIYGMPQWNDCYHCSYPEKLWINTTWLDTLGLEMPTTTEEMKDVLLAFKNEDPNGNGKPDEIPMSGRVDDSPIPFLMNSFEYYHSSEIPLLLEDGNVSFAATTEGWREGVRYAAELFELGLIDPGTFTQNADALLQIGNNGGDVILGVGPGTHPGTFTTDEERLNSDKYQAIPPLEGQKNLTTYQFPSMPGATFVLTNKASEEAQIAAIKALDYMFTVEGSLNAQFGVKGVGWRDPQEGEVALNSDVDPIYRKLPENREEEEREENISWGANGQYWHFRGLRDAEVSSTEIYTTAGFERRLQEATLLYEGHEPPEENMYPYWKVWIDQEEAGEVAMLITNLNGYIEQNMVQFITGAKDIETEWEEYVSGFDGLNGSRYLEIMQKSYDALETK</sequence>
<organism evidence="2 3">
    <name type="scientific">Aureibacillus halotolerans</name>
    <dbReference type="NCBI Taxonomy" id="1508390"/>
    <lineage>
        <taxon>Bacteria</taxon>
        <taxon>Bacillati</taxon>
        <taxon>Bacillota</taxon>
        <taxon>Bacilli</taxon>
        <taxon>Bacillales</taxon>
        <taxon>Bacillaceae</taxon>
        <taxon>Aureibacillus</taxon>
    </lineage>
</organism>
<reference evidence="2 3" key="1">
    <citation type="submission" date="2019-03" db="EMBL/GenBank/DDBJ databases">
        <title>Genomic Encyclopedia of Type Strains, Phase IV (KMG-IV): sequencing the most valuable type-strain genomes for metagenomic binning, comparative biology and taxonomic classification.</title>
        <authorList>
            <person name="Goeker M."/>
        </authorList>
    </citation>
    <scope>NUCLEOTIDE SEQUENCE [LARGE SCALE GENOMIC DNA]</scope>
    <source>
        <strain evidence="2 3">DSM 28697</strain>
    </source>
</reference>
<gene>
    <name evidence="2" type="ORF">EV213_105249</name>
</gene>
<comment type="caution">
    <text evidence="2">The sequence shown here is derived from an EMBL/GenBank/DDBJ whole genome shotgun (WGS) entry which is preliminary data.</text>
</comment>
<dbReference type="InterPro" id="IPR006059">
    <property type="entry name" value="SBP"/>
</dbReference>
<dbReference type="RefSeq" id="WP_133580084.1">
    <property type="nucleotide sequence ID" value="NZ_SNYJ01000005.1"/>
</dbReference>